<dbReference type="Proteomes" id="UP000298412">
    <property type="component" value="Unassembled WGS sequence"/>
</dbReference>
<evidence type="ECO:0000259" key="2">
    <source>
        <dbReference type="Pfam" id="PF01243"/>
    </source>
</evidence>
<protein>
    <submittedName>
        <fullName evidence="3">TIGR03618 family F420-dependent PPOX class oxidoreductase</fullName>
    </submittedName>
</protein>
<dbReference type="GO" id="GO:0005829">
    <property type="term" value="C:cytosol"/>
    <property type="evidence" value="ECO:0007669"/>
    <property type="project" value="TreeGrafter"/>
</dbReference>
<dbReference type="GO" id="GO:0070967">
    <property type="term" value="F:coenzyme F420 binding"/>
    <property type="evidence" value="ECO:0007669"/>
    <property type="project" value="TreeGrafter"/>
</dbReference>
<dbReference type="OrthoDB" id="4551790at2"/>
<dbReference type="InterPro" id="IPR052019">
    <property type="entry name" value="F420H2_bilvrd_red/Heme_oxyg"/>
</dbReference>
<sequence>MGRVNSDLTDDAAGFLTERHLGVLSTLGPRGSIHSVPVGFTLDGGVVRIITSDGTQKVRNVERGGQATVAQVDGRRWISFAGPARIIRDPDAVARAVALYAGRYKQPRVNPTRVVIDIVVDTVMGSPTMRPAGPTATSG</sequence>
<dbReference type="GO" id="GO:0016627">
    <property type="term" value="F:oxidoreductase activity, acting on the CH-CH group of donors"/>
    <property type="evidence" value="ECO:0007669"/>
    <property type="project" value="TreeGrafter"/>
</dbReference>
<proteinExistence type="predicted"/>
<comment type="caution">
    <text evidence="3">The sequence shown here is derived from an EMBL/GenBank/DDBJ whole genome shotgun (WGS) entry which is preliminary data.</text>
</comment>
<reference evidence="3 4" key="1">
    <citation type="submission" date="2019-03" db="EMBL/GenBank/DDBJ databases">
        <title>Genomics of glacier-inhabiting Cryobacterium strains.</title>
        <authorList>
            <person name="Liu Q."/>
            <person name="Xin Y.-H."/>
        </authorList>
    </citation>
    <scope>NUCLEOTIDE SEQUENCE [LARGE SCALE GENOMIC DNA]</scope>
    <source>
        <strain evidence="3 4">MDT1-3</strain>
    </source>
</reference>
<evidence type="ECO:0000313" key="4">
    <source>
        <dbReference type="Proteomes" id="UP000298412"/>
    </source>
</evidence>
<dbReference type="InterPro" id="IPR011576">
    <property type="entry name" value="Pyridox_Oxase_N"/>
</dbReference>
<organism evidence="3 4">
    <name type="scientific">Cryobacterium algoritolerans</name>
    <dbReference type="NCBI Taxonomy" id="1259184"/>
    <lineage>
        <taxon>Bacteria</taxon>
        <taxon>Bacillati</taxon>
        <taxon>Actinomycetota</taxon>
        <taxon>Actinomycetes</taxon>
        <taxon>Micrococcales</taxon>
        <taxon>Microbacteriaceae</taxon>
        <taxon>Cryobacterium</taxon>
    </lineage>
</organism>
<dbReference type="PANTHER" id="PTHR35176:SF1">
    <property type="entry name" value="F420H(2)-DEPENDENT BILIVERDIN REDUCTASE"/>
    <property type="match status" value="1"/>
</dbReference>
<feature type="domain" description="Pyridoxamine 5'-phosphate oxidase N-terminal" evidence="2">
    <location>
        <begin position="8"/>
        <end position="123"/>
    </location>
</feature>
<dbReference type="NCBIfam" id="TIGR03618">
    <property type="entry name" value="Rv1155_F420"/>
    <property type="match status" value="1"/>
</dbReference>
<dbReference type="SUPFAM" id="SSF50475">
    <property type="entry name" value="FMN-binding split barrel"/>
    <property type="match status" value="1"/>
</dbReference>
<keyword evidence="1" id="KW-0560">Oxidoreductase</keyword>
<dbReference type="InterPro" id="IPR012349">
    <property type="entry name" value="Split_barrel_FMN-bd"/>
</dbReference>
<dbReference type="Gene3D" id="2.30.110.10">
    <property type="entry name" value="Electron Transport, Fmn-binding Protein, Chain A"/>
    <property type="match status" value="1"/>
</dbReference>
<accession>A0A4R8WX80</accession>
<keyword evidence="4" id="KW-1185">Reference proteome</keyword>
<dbReference type="PANTHER" id="PTHR35176">
    <property type="entry name" value="HEME OXYGENASE HI_0854-RELATED"/>
    <property type="match status" value="1"/>
</dbReference>
<name>A0A4R8WX80_9MICO</name>
<dbReference type="EMBL" id="SOFP01000027">
    <property type="protein sequence ID" value="TFC17947.1"/>
    <property type="molecule type" value="Genomic_DNA"/>
</dbReference>
<dbReference type="Pfam" id="PF01243">
    <property type="entry name" value="PNPOx_N"/>
    <property type="match status" value="1"/>
</dbReference>
<evidence type="ECO:0000313" key="3">
    <source>
        <dbReference type="EMBL" id="TFC17947.1"/>
    </source>
</evidence>
<dbReference type="InterPro" id="IPR019920">
    <property type="entry name" value="F420-binding_dom_put"/>
</dbReference>
<gene>
    <name evidence="3" type="ORF">E3O19_05510</name>
</gene>
<dbReference type="AlphaFoldDB" id="A0A4R8WX80"/>
<evidence type="ECO:0000256" key="1">
    <source>
        <dbReference type="ARBA" id="ARBA00023002"/>
    </source>
</evidence>